<keyword evidence="3" id="KW-1185">Reference proteome</keyword>
<comment type="caution">
    <text evidence="2">The sequence shown here is derived from an EMBL/GenBank/DDBJ whole genome shotgun (WGS) entry which is preliminary data.</text>
</comment>
<proteinExistence type="predicted"/>
<dbReference type="EMBL" id="JBBHLL010000212">
    <property type="protein sequence ID" value="KAK7809825.1"/>
    <property type="molecule type" value="Genomic_DNA"/>
</dbReference>
<protein>
    <submittedName>
        <fullName evidence="2">Uncharacterized protein</fullName>
    </submittedName>
</protein>
<name>A0AAW0I5I5_MYOGA</name>
<evidence type="ECO:0000256" key="1">
    <source>
        <dbReference type="SAM" id="MobiDB-lite"/>
    </source>
</evidence>
<dbReference type="AlphaFoldDB" id="A0AAW0I5I5"/>
<evidence type="ECO:0000313" key="3">
    <source>
        <dbReference type="Proteomes" id="UP001488838"/>
    </source>
</evidence>
<reference evidence="2 3" key="1">
    <citation type="journal article" date="2023" name="bioRxiv">
        <title>Conserved and derived expression patterns and positive selection on dental genes reveal complex evolutionary context of ever-growing rodent molars.</title>
        <authorList>
            <person name="Calamari Z.T."/>
            <person name="Song A."/>
            <person name="Cohen E."/>
            <person name="Akter M."/>
            <person name="Roy R.D."/>
            <person name="Hallikas O."/>
            <person name="Christensen M.M."/>
            <person name="Li P."/>
            <person name="Marangoni P."/>
            <person name="Jernvall J."/>
            <person name="Klein O.D."/>
        </authorList>
    </citation>
    <scope>NUCLEOTIDE SEQUENCE [LARGE SCALE GENOMIC DNA]</scope>
    <source>
        <strain evidence="2">V071</strain>
    </source>
</reference>
<dbReference type="Proteomes" id="UP001488838">
    <property type="component" value="Unassembled WGS sequence"/>
</dbReference>
<gene>
    <name evidence="2" type="ORF">U0070_008475</name>
</gene>
<evidence type="ECO:0000313" key="2">
    <source>
        <dbReference type="EMBL" id="KAK7809825.1"/>
    </source>
</evidence>
<accession>A0AAW0I5I5</accession>
<feature type="compositionally biased region" description="Basic and acidic residues" evidence="1">
    <location>
        <begin position="16"/>
        <end position="27"/>
    </location>
</feature>
<feature type="region of interest" description="Disordered" evidence="1">
    <location>
        <begin position="1"/>
        <end position="27"/>
    </location>
</feature>
<sequence length="72" mass="8346">MDRDRTRAPNWYDEDPPGKVQEDREMKGGSERVWKLLKVTQLRRVLPPVGARHLWRPWGSQPVGNPVTAKAK</sequence>
<organism evidence="2 3">
    <name type="scientific">Myodes glareolus</name>
    <name type="common">Bank vole</name>
    <name type="synonym">Clethrionomys glareolus</name>
    <dbReference type="NCBI Taxonomy" id="447135"/>
    <lineage>
        <taxon>Eukaryota</taxon>
        <taxon>Metazoa</taxon>
        <taxon>Chordata</taxon>
        <taxon>Craniata</taxon>
        <taxon>Vertebrata</taxon>
        <taxon>Euteleostomi</taxon>
        <taxon>Mammalia</taxon>
        <taxon>Eutheria</taxon>
        <taxon>Euarchontoglires</taxon>
        <taxon>Glires</taxon>
        <taxon>Rodentia</taxon>
        <taxon>Myomorpha</taxon>
        <taxon>Muroidea</taxon>
        <taxon>Cricetidae</taxon>
        <taxon>Arvicolinae</taxon>
        <taxon>Myodes</taxon>
    </lineage>
</organism>